<dbReference type="PANTHER" id="PTHR43100:SF1">
    <property type="entry name" value="GLUTAMATE SYNTHASE [NADPH] SMALL CHAIN"/>
    <property type="match status" value="1"/>
</dbReference>
<name>A0A941F4C7_9BACT</name>
<dbReference type="SUPFAM" id="SSF51971">
    <property type="entry name" value="Nucleotide-binding domain"/>
    <property type="match status" value="2"/>
</dbReference>
<sequence>MADPKGFIKYGRKEGGYRPVAERVDDYGEVEQTLNVADRTLQASRCMDCGIPFCHWACPVGSKIPEWQDAVYKGEWKLASDILHSTNSFPEFTGRICPNPCEKSCVLAIHEEAVTIRENECSVVERAFEEGYIEPRIPAHRTGKKVAVVGSGPAGLSVADLLNQAGHSVTVFERDDAVGGLLRYGIPDFKLNKKVIDRRVAIFEKEGIQFKTNVSVGETVKGEELAKEYDAVVLTIGAMQPRDLLVEGRDLDGVHFAMDFLKQQNKVNRGEVFTNGDRLLATGKNVLVIGGGDTGSDCVGTSNRQKASSVTQIEILPKPPQKRAEGNPWPYWPTTLKTSTSHAEGCERKWSLNTKRFIGENGKLKQVELVEVEWTRGDNGQWQMSEKPETAYIMDAELVLLSMGFVSPVHEGLVKEFGLDLDARGNIKVDAQYQTSKANVFAAGDASNGASLVVTAIAKGREAAKSVHEFLTKE</sequence>
<dbReference type="PRINTS" id="PR00419">
    <property type="entry name" value="ADXRDTASE"/>
</dbReference>
<evidence type="ECO:0000259" key="5">
    <source>
        <dbReference type="PROSITE" id="PS51379"/>
    </source>
</evidence>
<dbReference type="Proteomes" id="UP000679220">
    <property type="component" value="Unassembled WGS sequence"/>
</dbReference>
<dbReference type="NCBIfam" id="TIGR01317">
    <property type="entry name" value="GOGAT_sm_gam"/>
    <property type="match status" value="1"/>
</dbReference>
<dbReference type="InterPro" id="IPR051394">
    <property type="entry name" value="Glutamate_Synthase"/>
</dbReference>
<dbReference type="InterPro" id="IPR017896">
    <property type="entry name" value="4Fe4S_Fe-S-bd"/>
</dbReference>
<evidence type="ECO:0000313" key="7">
    <source>
        <dbReference type="Proteomes" id="UP000679220"/>
    </source>
</evidence>
<evidence type="ECO:0000256" key="3">
    <source>
        <dbReference type="ARBA" id="ARBA00023164"/>
    </source>
</evidence>
<dbReference type="SUPFAM" id="SSF46548">
    <property type="entry name" value="alpha-helical ferredoxin"/>
    <property type="match status" value="1"/>
</dbReference>
<evidence type="ECO:0000256" key="1">
    <source>
        <dbReference type="ARBA" id="ARBA00022605"/>
    </source>
</evidence>
<keyword evidence="7" id="KW-1185">Reference proteome</keyword>
<comment type="caution">
    <text evidence="6">The sequence shown here is derived from an EMBL/GenBank/DDBJ whole genome shotgun (WGS) entry which is preliminary data.</text>
</comment>
<dbReference type="Pfam" id="PF07992">
    <property type="entry name" value="Pyr_redox_2"/>
    <property type="match status" value="1"/>
</dbReference>
<dbReference type="Gene3D" id="1.10.1060.10">
    <property type="entry name" value="Alpha-helical ferredoxin"/>
    <property type="match status" value="1"/>
</dbReference>
<dbReference type="InterPro" id="IPR009051">
    <property type="entry name" value="Helical_ferredxn"/>
</dbReference>
<dbReference type="GO" id="GO:0051536">
    <property type="term" value="F:iron-sulfur cluster binding"/>
    <property type="evidence" value="ECO:0007669"/>
    <property type="project" value="InterPro"/>
</dbReference>
<evidence type="ECO:0000256" key="4">
    <source>
        <dbReference type="ARBA" id="ARBA00029440"/>
    </source>
</evidence>
<dbReference type="InterPro" id="IPR006005">
    <property type="entry name" value="Glut_synth_ssu1"/>
</dbReference>
<gene>
    <name evidence="6" type="ORF">KDU71_13645</name>
</gene>
<dbReference type="Pfam" id="PF14691">
    <property type="entry name" value="Fer4_20"/>
    <property type="match status" value="1"/>
</dbReference>
<keyword evidence="2" id="KW-0560">Oxidoreductase</keyword>
<keyword evidence="3" id="KW-0314">Glutamate biosynthesis</keyword>
<accession>A0A941F4C7</accession>
<evidence type="ECO:0000256" key="2">
    <source>
        <dbReference type="ARBA" id="ARBA00023002"/>
    </source>
</evidence>
<dbReference type="InterPro" id="IPR023753">
    <property type="entry name" value="FAD/NAD-binding_dom"/>
</dbReference>
<dbReference type="GO" id="GO:0006537">
    <property type="term" value="P:glutamate biosynthetic process"/>
    <property type="evidence" value="ECO:0007669"/>
    <property type="project" value="UniProtKB-KW"/>
</dbReference>
<dbReference type="InterPro" id="IPR036188">
    <property type="entry name" value="FAD/NAD-bd_sf"/>
</dbReference>
<dbReference type="PANTHER" id="PTHR43100">
    <property type="entry name" value="GLUTAMATE SYNTHASE [NADPH] SMALL CHAIN"/>
    <property type="match status" value="1"/>
</dbReference>
<dbReference type="RefSeq" id="WP_212191641.1">
    <property type="nucleotide sequence ID" value="NZ_JAGTAR010000020.1"/>
</dbReference>
<dbReference type="Gene3D" id="3.50.50.60">
    <property type="entry name" value="FAD/NAD(P)-binding domain"/>
    <property type="match status" value="2"/>
</dbReference>
<organism evidence="6 7">
    <name type="scientific">Carboxylicivirga sediminis</name>
    <dbReference type="NCBI Taxonomy" id="2006564"/>
    <lineage>
        <taxon>Bacteria</taxon>
        <taxon>Pseudomonadati</taxon>
        <taxon>Bacteroidota</taxon>
        <taxon>Bacteroidia</taxon>
        <taxon>Marinilabiliales</taxon>
        <taxon>Marinilabiliaceae</taxon>
        <taxon>Carboxylicivirga</taxon>
    </lineage>
</organism>
<evidence type="ECO:0000313" key="6">
    <source>
        <dbReference type="EMBL" id="MBR8536613.1"/>
    </source>
</evidence>
<dbReference type="AlphaFoldDB" id="A0A941F4C7"/>
<proteinExistence type="predicted"/>
<keyword evidence="1" id="KW-0028">Amino-acid biosynthesis</keyword>
<reference evidence="6" key="1">
    <citation type="journal article" date="2018" name="Int. J. Syst. Evol. Microbiol.">
        <title>Carboxylicivirga sediminis sp. nov., isolated from coastal sediment.</title>
        <authorList>
            <person name="Wang F.Q."/>
            <person name="Ren L.H."/>
            <person name="Zou R.J."/>
            <person name="Sun Y.Z."/>
            <person name="Liu X.J."/>
            <person name="Jiang F."/>
            <person name="Liu L.J."/>
        </authorList>
    </citation>
    <scope>NUCLEOTIDE SEQUENCE</scope>
    <source>
        <strain evidence="6">JR1</strain>
    </source>
</reference>
<feature type="domain" description="4Fe-4S ferredoxin-type" evidence="5">
    <location>
        <begin position="37"/>
        <end position="68"/>
    </location>
</feature>
<reference evidence="6" key="2">
    <citation type="submission" date="2021-04" db="EMBL/GenBank/DDBJ databases">
        <authorList>
            <person name="Zhang T."/>
            <person name="Zhang Y."/>
            <person name="Lu D."/>
            <person name="Zuo D."/>
            <person name="Du Z."/>
        </authorList>
    </citation>
    <scope>NUCLEOTIDE SEQUENCE</scope>
    <source>
        <strain evidence="6">JR1</strain>
    </source>
</reference>
<dbReference type="EMBL" id="JAGTAR010000020">
    <property type="protein sequence ID" value="MBR8536613.1"/>
    <property type="molecule type" value="Genomic_DNA"/>
</dbReference>
<protein>
    <submittedName>
        <fullName evidence="6">Glutamate synthase subunit beta</fullName>
    </submittedName>
</protein>
<dbReference type="InterPro" id="IPR028261">
    <property type="entry name" value="DPD_II"/>
</dbReference>
<dbReference type="GO" id="GO:0016639">
    <property type="term" value="F:oxidoreductase activity, acting on the CH-NH2 group of donors, NAD or NADP as acceptor"/>
    <property type="evidence" value="ECO:0007669"/>
    <property type="project" value="InterPro"/>
</dbReference>
<comment type="pathway">
    <text evidence="4">Amino-acid biosynthesis.</text>
</comment>
<dbReference type="PROSITE" id="PS51379">
    <property type="entry name" value="4FE4S_FER_2"/>
    <property type="match status" value="1"/>
</dbReference>